<organism evidence="1 2">
    <name type="scientific">Taklimakanibacter albus</name>
    <dbReference type="NCBI Taxonomy" id="2800327"/>
    <lineage>
        <taxon>Bacteria</taxon>
        <taxon>Pseudomonadati</taxon>
        <taxon>Pseudomonadota</taxon>
        <taxon>Alphaproteobacteria</taxon>
        <taxon>Hyphomicrobiales</taxon>
        <taxon>Aestuariivirgaceae</taxon>
        <taxon>Taklimakanibacter</taxon>
    </lineage>
</organism>
<comment type="caution">
    <text evidence="1">The sequence shown here is derived from an EMBL/GenBank/DDBJ whole genome shotgun (WGS) entry which is preliminary data.</text>
</comment>
<dbReference type="Proteomes" id="UP000616151">
    <property type="component" value="Unassembled WGS sequence"/>
</dbReference>
<evidence type="ECO:0000313" key="2">
    <source>
        <dbReference type="Proteomes" id="UP000616151"/>
    </source>
</evidence>
<keyword evidence="2" id="KW-1185">Reference proteome</keyword>
<accession>A0ACC5RF86</accession>
<evidence type="ECO:0000313" key="1">
    <source>
        <dbReference type="EMBL" id="MBK1871312.1"/>
    </source>
</evidence>
<gene>
    <name evidence="1" type="ORF">JHL16_33405</name>
</gene>
<dbReference type="EMBL" id="JAENHL010000008">
    <property type="protein sequence ID" value="MBK1871312.1"/>
    <property type="molecule type" value="Genomic_DNA"/>
</dbReference>
<name>A0ACC5RF86_9HYPH</name>
<sequence length="241" mass="27544">MILHTKAEKPTSTLKQNVYDALRGMILSGEVSPGEQLRERDLSEKLGVSRTPLREALNQLEREGLVESQPHRGYFVPILDLKTAEELLDLRLMLDAYAIALAVDQISEQGLEELKGVMARLAEFAAKPELAIEELAEEVRVGMQIHEIVARESGHRFLYETLRQLYGRLSLLIWVDVLWVDKWDLTRAEHKEIVEAIIARDKERAVTATKLHVKRSRDDLMRVVQAQSLLHGKSRGRLERP</sequence>
<proteinExistence type="predicted"/>
<protein>
    <submittedName>
        <fullName evidence="1">GntR family transcriptional regulator</fullName>
    </submittedName>
</protein>
<reference evidence="1" key="1">
    <citation type="submission" date="2021-01" db="EMBL/GenBank/DDBJ databases">
        <authorList>
            <person name="Sun Q."/>
        </authorList>
    </citation>
    <scope>NUCLEOTIDE SEQUENCE</scope>
    <source>
        <strain evidence="1">YIM B02566</strain>
    </source>
</reference>